<evidence type="ECO:0000313" key="3">
    <source>
        <dbReference type="Proteomes" id="UP001207930"/>
    </source>
</evidence>
<sequence>MKKRTFAPLVALTLSAMTGSALATTIGLPGGTFATTWDTFPYVPGPPAAPNFTADTPDSSTGQITATLGEAMNGGMITGSGDRIYAMGTPFDLTVSGTANTTIPLIGIVLKFTPPSTGVADAANYFNVLLDGVAADVKVLKGTSLEGTNDFQIYHWYWTDANLVNGNSFQFKITGGAEHVSLDAIQVVPEPGSAVLGALGAALLVIRRRRK</sequence>
<evidence type="ECO:0000256" key="1">
    <source>
        <dbReference type="SAM" id="SignalP"/>
    </source>
</evidence>
<dbReference type="Proteomes" id="UP001207930">
    <property type="component" value="Unassembled WGS sequence"/>
</dbReference>
<dbReference type="InterPro" id="IPR013424">
    <property type="entry name" value="Ice-binding_C"/>
</dbReference>
<protein>
    <submittedName>
        <fullName evidence="2">PEP-CTERM sorting domain-containing protein</fullName>
    </submittedName>
</protein>
<comment type="caution">
    <text evidence="2">The sequence shown here is derived from an EMBL/GenBank/DDBJ whole genome shotgun (WGS) entry which is preliminary data.</text>
</comment>
<keyword evidence="3" id="KW-1185">Reference proteome</keyword>
<dbReference type="EMBL" id="JAPDDS010000003">
    <property type="protein sequence ID" value="MCW1884352.1"/>
    <property type="molecule type" value="Genomic_DNA"/>
</dbReference>
<name>A0ABT3FL91_9BACT</name>
<organism evidence="2 3">
    <name type="scientific">Luteolibacter flavescens</name>
    <dbReference type="NCBI Taxonomy" id="1859460"/>
    <lineage>
        <taxon>Bacteria</taxon>
        <taxon>Pseudomonadati</taxon>
        <taxon>Verrucomicrobiota</taxon>
        <taxon>Verrucomicrobiia</taxon>
        <taxon>Verrucomicrobiales</taxon>
        <taxon>Verrucomicrobiaceae</taxon>
        <taxon>Luteolibacter</taxon>
    </lineage>
</organism>
<proteinExistence type="predicted"/>
<feature type="chain" id="PRO_5046232197" evidence="1">
    <location>
        <begin position="24"/>
        <end position="211"/>
    </location>
</feature>
<gene>
    <name evidence="2" type="ORF">OKA04_06385</name>
</gene>
<accession>A0ABT3FL91</accession>
<dbReference type="NCBIfam" id="TIGR02595">
    <property type="entry name" value="PEP_CTERM"/>
    <property type="match status" value="1"/>
</dbReference>
<reference evidence="2 3" key="1">
    <citation type="submission" date="2022-10" db="EMBL/GenBank/DDBJ databases">
        <title>Luteolibacter flavescens strain MCCC 1K03193, whole genome shotgun sequencing project.</title>
        <authorList>
            <person name="Zhao G."/>
            <person name="Shen L."/>
        </authorList>
    </citation>
    <scope>NUCLEOTIDE SEQUENCE [LARGE SCALE GENOMIC DNA]</scope>
    <source>
        <strain evidence="2 3">MCCC 1K03193</strain>
    </source>
</reference>
<dbReference type="RefSeq" id="WP_264500312.1">
    <property type="nucleotide sequence ID" value="NZ_JAPDDS010000003.1"/>
</dbReference>
<evidence type="ECO:0000313" key="2">
    <source>
        <dbReference type="EMBL" id="MCW1884352.1"/>
    </source>
</evidence>
<feature type="signal peptide" evidence="1">
    <location>
        <begin position="1"/>
        <end position="23"/>
    </location>
</feature>
<keyword evidence="1" id="KW-0732">Signal</keyword>